<evidence type="ECO:0000256" key="1">
    <source>
        <dbReference type="SAM" id="MobiDB-lite"/>
    </source>
</evidence>
<feature type="compositionally biased region" description="Basic and acidic residues" evidence="1">
    <location>
        <begin position="71"/>
        <end position="82"/>
    </location>
</feature>
<comment type="caution">
    <text evidence="2">The sequence shown here is derived from an EMBL/GenBank/DDBJ whole genome shotgun (WGS) entry which is preliminary data.</text>
</comment>
<evidence type="ECO:0000313" key="2">
    <source>
        <dbReference type="EMBL" id="TNN38056.1"/>
    </source>
</evidence>
<dbReference type="AlphaFoldDB" id="A0A4Z2F9Y3"/>
<proteinExistence type="predicted"/>
<name>A0A4Z2F9Y3_9TELE</name>
<evidence type="ECO:0000313" key="3">
    <source>
        <dbReference type="Proteomes" id="UP000314294"/>
    </source>
</evidence>
<dbReference type="Proteomes" id="UP000314294">
    <property type="component" value="Unassembled WGS sequence"/>
</dbReference>
<dbReference type="EMBL" id="SRLO01001411">
    <property type="protein sequence ID" value="TNN38056.1"/>
    <property type="molecule type" value="Genomic_DNA"/>
</dbReference>
<protein>
    <submittedName>
        <fullName evidence="2">Uncharacterized protein</fullName>
    </submittedName>
</protein>
<reference evidence="2 3" key="1">
    <citation type="submission" date="2019-03" db="EMBL/GenBank/DDBJ databases">
        <title>First draft genome of Liparis tanakae, snailfish: a comprehensive survey of snailfish specific genes.</title>
        <authorList>
            <person name="Kim W."/>
            <person name="Song I."/>
            <person name="Jeong J.-H."/>
            <person name="Kim D."/>
            <person name="Kim S."/>
            <person name="Ryu S."/>
            <person name="Song J.Y."/>
            <person name="Lee S.K."/>
        </authorList>
    </citation>
    <scope>NUCLEOTIDE SEQUENCE [LARGE SCALE GENOMIC DNA]</scope>
    <source>
        <tissue evidence="2">Muscle</tissue>
    </source>
</reference>
<gene>
    <name evidence="2" type="ORF">EYF80_051771</name>
</gene>
<accession>A0A4Z2F9Y3</accession>
<sequence>MSAGAAKQQPTPTAQAADSISVFLSSFCSTGVTHTHSPGDGDGERRRNKNPSTSFPRGIPLPRAQGYLNLGKEKGERDAMVA</sequence>
<feature type="region of interest" description="Disordered" evidence="1">
    <location>
        <begin position="31"/>
        <end position="82"/>
    </location>
</feature>
<keyword evidence="3" id="KW-1185">Reference proteome</keyword>
<organism evidence="2 3">
    <name type="scientific">Liparis tanakae</name>
    <name type="common">Tanaka's snailfish</name>
    <dbReference type="NCBI Taxonomy" id="230148"/>
    <lineage>
        <taxon>Eukaryota</taxon>
        <taxon>Metazoa</taxon>
        <taxon>Chordata</taxon>
        <taxon>Craniata</taxon>
        <taxon>Vertebrata</taxon>
        <taxon>Euteleostomi</taxon>
        <taxon>Actinopterygii</taxon>
        <taxon>Neopterygii</taxon>
        <taxon>Teleostei</taxon>
        <taxon>Neoteleostei</taxon>
        <taxon>Acanthomorphata</taxon>
        <taxon>Eupercaria</taxon>
        <taxon>Perciformes</taxon>
        <taxon>Cottioidei</taxon>
        <taxon>Cottales</taxon>
        <taxon>Liparidae</taxon>
        <taxon>Liparis</taxon>
    </lineage>
</organism>